<dbReference type="InParanoid" id="A0A3Q7GUW7"/>
<name>A0A3Q7GUW7_SOLLC</name>
<accession>A0A3Q7GUW7</accession>
<feature type="compositionally biased region" description="Basic and acidic residues" evidence="1">
    <location>
        <begin position="77"/>
        <end position="89"/>
    </location>
</feature>
<evidence type="ECO:0000313" key="3">
    <source>
        <dbReference type="Proteomes" id="UP000004994"/>
    </source>
</evidence>
<proteinExistence type="predicted"/>
<reference evidence="2" key="1">
    <citation type="journal article" date="2012" name="Nature">
        <title>The tomato genome sequence provides insights into fleshy fruit evolution.</title>
        <authorList>
            <consortium name="Tomato Genome Consortium"/>
        </authorList>
    </citation>
    <scope>NUCLEOTIDE SEQUENCE [LARGE SCALE GENOMIC DNA]</scope>
    <source>
        <strain evidence="2">cv. Heinz 1706</strain>
    </source>
</reference>
<dbReference type="EnsemblPlants" id="Solyc06g048390.2.1">
    <property type="protein sequence ID" value="Solyc06g048390.2.1"/>
    <property type="gene ID" value="Solyc06g048390.2"/>
</dbReference>
<protein>
    <submittedName>
        <fullName evidence="2">Uncharacterized protein</fullName>
    </submittedName>
</protein>
<sequence>MMLSLPLHHYPTFCTNYSPSPHPTYAFSYNIIVAQLYTHTLLIGNTALCITYSLSLILSPACTREKPNLLDALRSPTTDRDKRPPALDA</sequence>
<feature type="region of interest" description="Disordered" evidence="1">
    <location>
        <begin position="69"/>
        <end position="89"/>
    </location>
</feature>
<keyword evidence="3" id="KW-1185">Reference proteome</keyword>
<dbReference type="AlphaFoldDB" id="A0A3Q7GUW7"/>
<dbReference type="Proteomes" id="UP000004994">
    <property type="component" value="Chromosome 6"/>
</dbReference>
<reference evidence="2" key="2">
    <citation type="submission" date="2019-01" db="UniProtKB">
        <authorList>
            <consortium name="EnsemblPlants"/>
        </authorList>
    </citation>
    <scope>IDENTIFICATION</scope>
    <source>
        <strain evidence="2">cv. Heinz 1706</strain>
    </source>
</reference>
<evidence type="ECO:0000256" key="1">
    <source>
        <dbReference type="SAM" id="MobiDB-lite"/>
    </source>
</evidence>
<evidence type="ECO:0000313" key="2">
    <source>
        <dbReference type="EnsemblPlants" id="Solyc06g048390.2.1"/>
    </source>
</evidence>
<dbReference type="Gramene" id="Solyc06g048390.2.1">
    <property type="protein sequence ID" value="Solyc06g048390.2.1"/>
    <property type="gene ID" value="Solyc06g048390.2"/>
</dbReference>
<organism evidence="2">
    <name type="scientific">Solanum lycopersicum</name>
    <name type="common">Tomato</name>
    <name type="synonym">Lycopersicon esculentum</name>
    <dbReference type="NCBI Taxonomy" id="4081"/>
    <lineage>
        <taxon>Eukaryota</taxon>
        <taxon>Viridiplantae</taxon>
        <taxon>Streptophyta</taxon>
        <taxon>Embryophyta</taxon>
        <taxon>Tracheophyta</taxon>
        <taxon>Spermatophyta</taxon>
        <taxon>Magnoliopsida</taxon>
        <taxon>eudicotyledons</taxon>
        <taxon>Gunneridae</taxon>
        <taxon>Pentapetalae</taxon>
        <taxon>asterids</taxon>
        <taxon>lamiids</taxon>
        <taxon>Solanales</taxon>
        <taxon>Solanaceae</taxon>
        <taxon>Solanoideae</taxon>
        <taxon>Solaneae</taxon>
        <taxon>Solanum</taxon>
        <taxon>Solanum subgen. Lycopersicon</taxon>
    </lineage>
</organism>
<dbReference type="PaxDb" id="4081-Solyc06g048390.1.1"/>